<feature type="compositionally biased region" description="Low complexity" evidence="1">
    <location>
        <begin position="1282"/>
        <end position="1300"/>
    </location>
</feature>
<feature type="compositionally biased region" description="Low complexity" evidence="1">
    <location>
        <begin position="962"/>
        <end position="971"/>
    </location>
</feature>
<feature type="compositionally biased region" description="Basic and acidic residues" evidence="1">
    <location>
        <begin position="1494"/>
        <end position="1507"/>
    </location>
</feature>
<feature type="compositionally biased region" description="Polar residues" evidence="1">
    <location>
        <begin position="628"/>
        <end position="639"/>
    </location>
</feature>
<feature type="region of interest" description="Disordered" evidence="1">
    <location>
        <begin position="374"/>
        <end position="564"/>
    </location>
</feature>
<feature type="region of interest" description="Disordered" evidence="1">
    <location>
        <begin position="1173"/>
        <end position="1208"/>
    </location>
</feature>
<reference evidence="2 3" key="1">
    <citation type="submission" date="2024-09" db="EMBL/GenBank/DDBJ databases">
        <title>Genome sequencing and assembly of Phytophthora oleae, isolate VK10A, causative agent of rot of olive drupes.</title>
        <authorList>
            <person name="Conti Taguali S."/>
            <person name="Riolo M."/>
            <person name="La Spada F."/>
            <person name="Cacciola S.O."/>
            <person name="Dionisio G."/>
        </authorList>
    </citation>
    <scope>NUCLEOTIDE SEQUENCE [LARGE SCALE GENOMIC DNA]</scope>
    <source>
        <strain evidence="2 3">VK10A</strain>
    </source>
</reference>
<feature type="region of interest" description="Disordered" evidence="1">
    <location>
        <begin position="920"/>
        <end position="999"/>
    </location>
</feature>
<feature type="compositionally biased region" description="Basic and acidic residues" evidence="1">
    <location>
        <begin position="1103"/>
        <end position="1114"/>
    </location>
</feature>
<feature type="compositionally biased region" description="Basic and acidic residues" evidence="1">
    <location>
        <begin position="1456"/>
        <end position="1473"/>
    </location>
</feature>
<keyword evidence="3" id="KW-1185">Reference proteome</keyword>
<feature type="compositionally biased region" description="Basic and acidic residues" evidence="1">
    <location>
        <begin position="1019"/>
        <end position="1031"/>
    </location>
</feature>
<gene>
    <name evidence="2" type="ORF">V7S43_003195</name>
</gene>
<accession>A0ABD3FXZ5</accession>
<feature type="compositionally biased region" description="Basic residues" evidence="1">
    <location>
        <begin position="405"/>
        <end position="414"/>
    </location>
</feature>
<feature type="compositionally biased region" description="Basic and acidic residues" evidence="1">
    <location>
        <begin position="151"/>
        <end position="169"/>
    </location>
</feature>
<feature type="compositionally biased region" description="Low complexity" evidence="1">
    <location>
        <begin position="1252"/>
        <end position="1264"/>
    </location>
</feature>
<feature type="region of interest" description="Disordered" evidence="1">
    <location>
        <begin position="1247"/>
        <end position="1527"/>
    </location>
</feature>
<feature type="compositionally biased region" description="Basic and acidic residues" evidence="1">
    <location>
        <begin position="764"/>
        <end position="780"/>
    </location>
</feature>
<feature type="compositionally biased region" description="Polar residues" evidence="1">
    <location>
        <begin position="509"/>
        <end position="527"/>
    </location>
</feature>
<dbReference type="Proteomes" id="UP001632037">
    <property type="component" value="Unassembled WGS sequence"/>
</dbReference>
<evidence type="ECO:0008006" key="4">
    <source>
        <dbReference type="Google" id="ProtNLM"/>
    </source>
</evidence>
<evidence type="ECO:0000313" key="3">
    <source>
        <dbReference type="Proteomes" id="UP001632037"/>
    </source>
</evidence>
<feature type="compositionally biased region" description="Basic and acidic residues" evidence="1">
    <location>
        <begin position="800"/>
        <end position="815"/>
    </location>
</feature>
<evidence type="ECO:0000256" key="1">
    <source>
        <dbReference type="SAM" id="MobiDB-lite"/>
    </source>
</evidence>
<comment type="caution">
    <text evidence="2">The sequence shown here is derived from an EMBL/GenBank/DDBJ whole genome shotgun (WGS) entry which is preliminary data.</text>
</comment>
<feature type="region of interest" description="Disordered" evidence="1">
    <location>
        <begin position="585"/>
        <end position="639"/>
    </location>
</feature>
<feature type="compositionally biased region" description="Basic and acidic residues" evidence="1">
    <location>
        <begin position="722"/>
        <end position="734"/>
    </location>
</feature>
<feature type="region of interest" description="Disordered" evidence="1">
    <location>
        <begin position="139"/>
        <end position="198"/>
    </location>
</feature>
<feature type="region of interest" description="Disordered" evidence="1">
    <location>
        <begin position="1011"/>
        <end position="1132"/>
    </location>
</feature>
<organism evidence="2 3">
    <name type="scientific">Phytophthora oleae</name>
    <dbReference type="NCBI Taxonomy" id="2107226"/>
    <lineage>
        <taxon>Eukaryota</taxon>
        <taxon>Sar</taxon>
        <taxon>Stramenopiles</taxon>
        <taxon>Oomycota</taxon>
        <taxon>Peronosporomycetes</taxon>
        <taxon>Peronosporales</taxon>
        <taxon>Peronosporaceae</taxon>
        <taxon>Phytophthora</taxon>
    </lineage>
</organism>
<feature type="region of interest" description="Disordered" evidence="1">
    <location>
        <begin position="689"/>
        <end position="896"/>
    </location>
</feature>
<feature type="compositionally biased region" description="Low complexity" evidence="1">
    <location>
        <begin position="1080"/>
        <end position="1099"/>
    </location>
</feature>
<dbReference type="EMBL" id="JBIMZQ010000005">
    <property type="protein sequence ID" value="KAL3671262.1"/>
    <property type="molecule type" value="Genomic_DNA"/>
</dbReference>
<evidence type="ECO:0000313" key="2">
    <source>
        <dbReference type="EMBL" id="KAL3671262.1"/>
    </source>
</evidence>
<protein>
    <recommendedName>
        <fullName evidence="4">ALMS motif domain-containing protein</fullName>
    </recommendedName>
</protein>
<sequence>MALSSRAPRNRRRRDASLGQIPLSSGEIELYSRQDEAARQRRRLLAVREQERRLAQQVTQRYRDNLQKLQRNKSRKTRKQLNAEQEKMLTELHIRYKNSLQSMGTAQRNARLKLLELMEQAQEEKEKWTYNRQITGKQRIKEAEEAQEEEEKVRTQRRRQVEQNMERLKVLSGQQRQQASARARKEQDVATQRAKDREEIERLRRMQSPEEVFVTPRPHEKDVLSYHFTRTHCLATPNVEKERPVVTVIRHNRRHATAMRGEEEAEKYREEMDQKRERDRVIAEEQGEIAAQRGQGALGEITSKQQGQQALEWLALVDKMERRVRGQELGGEDYSLDTWDVGGELDDPERMAERAFAQLLGLGDDSADLSVFSIETDDDQSVGLGDTDRDNSDGDKVTDVENRVKLKAAKRRKPFASLDEVGDRRPTTDAEDEEAEGFTPVKPQKAATFGDLQREELEKWSKANARGKSAHPGVGRPLKPAVKYEDNLGKTGTNLVNDGGNRVNKSPDRQQLQSASREIGANTVTSNDRSRGRYEKERPEGTDSEEDESDHSADRLRQDDISIGQLENRLQQVLDLRLSRPEEAQPLVVDTSEGDRASLSSGSDVGERVSQPDDVTAGDSRNIRPSGGFSNIGDSSRKANGSFVSEAFKESNLPSFPATPEIAASSVRYSSSSVDGGSVEHADILAQSEYHEGSGHDSRVAVPMDQDDDRRSSKGDALPIYRGEEPKERVRDDYADVSVEADGQPSIAGDTRLSYSTASSRSRYYGEHEHNEAGHGEDIHLPGLRGQPAVVAQSKPEAAAFDRETASPDLQDHGARRMSRHSAEEMDPSLLGSRDTGSGQGLIDERDEHLSSGRTNQEFHDAEAGVQDKLFDGISIDEDQQSVSESSFAPSQMSLSRLDEVANARAKMLRQQYIDQNMMSFSFSEGDSDDEGEAGERRSTIDHANSDPYDPYRQQIDHQARRSSTSAVSVAQYSLPPSDTQSSFDDSLDRLHPGHGDDSFVNELVPMFPKRGLPPPPHVVEEDNRAVKEYDVQLDAPKMSRMLTSERRRSFGRSRQHVVRYDPKSDPTERSRPSVGAGTSSERSFSSSERSLSTPSSSEIDAESVHAKVEKSPDRQPVSKQARAASAVDNDDVQRTIQAHAAEDSEIDNRSDVSGVSSLGFAVKLNMVAGTTRRRQGEAPIGDRQGRNQNVDDELDKQSERSFSSDSSMSMDAHFKYLANMTSAVGKSLPLHLRIPAMVYGKKDMTKPPAPMAWSASSIASSSEADPDESLERRSVHQSSMSESQHGSETSGGSSGSKSTGESRTKRLAIDSIKDQVSKLLPSPMRPQDMSRPPPPMQIFSRHLDESQASSEQSDDGRHQLPPPPLASLNMSQPPPRRSFHDTNDSRSSSEENSGDTRRSWAQEERKHDDSSASDSSFSSSTMKKAARIEIPVTKRDTEEISLAEAFQRRHPGFNRRLESHRDKLKRQREMQQQEKPIAVKLDTAKPSSPRGRSTADDLPPEKHTLLDRLASGSRAKISSREMKERSRRLYHQLPEVVERKRQEEVMRRRRERLNELREQEKARRLEQKERREQRR</sequence>
<feature type="compositionally biased region" description="Basic and acidic residues" evidence="1">
    <location>
        <begin position="934"/>
        <end position="945"/>
    </location>
</feature>
<feature type="compositionally biased region" description="Basic and acidic residues" evidence="1">
    <location>
        <begin position="183"/>
        <end position="198"/>
    </location>
</feature>
<feature type="compositionally biased region" description="Low complexity" evidence="1">
    <location>
        <begin position="752"/>
        <end position="763"/>
    </location>
</feature>
<feature type="compositionally biased region" description="Polar residues" evidence="1">
    <location>
        <begin position="975"/>
        <end position="985"/>
    </location>
</feature>
<feature type="region of interest" description="Disordered" evidence="1">
    <location>
        <begin position="1551"/>
        <end position="1576"/>
    </location>
</feature>
<proteinExistence type="predicted"/>
<feature type="compositionally biased region" description="Basic and acidic residues" evidence="1">
    <location>
        <begin position="1059"/>
        <end position="1072"/>
    </location>
</feature>
<feature type="compositionally biased region" description="Basic and acidic residues" evidence="1">
    <location>
        <begin position="987"/>
        <end position="998"/>
    </location>
</feature>
<feature type="compositionally biased region" description="Basic and acidic residues" evidence="1">
    <location>
        <begin position="550"/>
        <end position="560"/>
    </location>
</feature>
<feature type="compositionally biased region" description="Basic and acidic residues" evidence="1">
    <location>
        <begin position="386"/>
        <end position="404"/>
    </location>
</feature>
<feature type="compositionally biased region" description="Basic and acidic residues" evidence="1">
    <location>
        <begin position="1301"/>
        <end position="1317"/>
    </location>
</feature>
<feature type="compositionally biased region" description="Basic and acidic residues" evidence="1">
    <location>
        <begin position="452"/>
        <end position="461"/>
    </location>
</feature>
<feature type="compositionally biased region" description="Basic and acidic residues" evidence="1">
    <location>
        <begin position="689"/>
        <end position="699"/>
    </location>
</feature>
<feature type="compositionally biased region" description="Basic and acidic residues" evidence="1">
    <location>
        <begin position="1379"/>
        <end position="1411"/>
    </location>
</feature>
<name>A0ABD3FXZ5_9STRA</name>
<feature type="compositionally biased region" description="Polar residues" evidence="1">
    <location>
        <begin position="881"/>
        <end position="895"/>
    </location>
</feature>
<feature type="compositionally biased region" description="Basic and acidic residues" evidence="1">
    <location>
        <begin position="528"/>
        <end position="541"/>
    </location>
</feature>
<feature type="compositionally biased region" description="Basic and acidic residues" evidence="1">
    <location>
        <begin position="843"/>
        <end position="863"/>
    </location>
</feature>